<evidence type="ECO:0000256" key="1">
    <source>
        <dbReference type="ARBA" id="ARBA00022448"/>
    </source>
</evidence>
<comment type="caution">
    <text evidence="5">The sequence shown here is derived from an EMBL/GenBank/DDBJ whole genome shotgun (WGS) entry which is preliminary data.</text>
</comment>
<dbReference type="GO" id="GO:0016887">
    <property type="term" value="F:ATP hydrolysis activity"/>
    <property type="evidence" value="ECO:0007669"/>
    <property type="project" value="InterPro"/>
</dbReference>
<dbReference type="InterPro" id="IPR027417">
    <property type="entry name" value="P-loop_NTPase"/>
</dbReference>
<evidence type="ECO:0000313" key="6">
    <source>
        <dbReference type="Proteomes" id="UP000186705"/>
    </source>
</evidence>
<dbReference type="Gene3D" id="3.40.50.300">
    <property type="entry name" value="P-loop containing nucleotide triphosphate hydrolases"/>
    <property type="match status" value="1"/>
</dbReference>
<dbReference type="GO" id="GO:0005524">
    <property type="term" value="F:ATP binding"/>
    <property type="evidence" value="ECO:0007669"/>
    <property type="project" value="UniProtKB-KW"/>
</dbReference>
<proteinExistence type="predicted"/>
<dbReference type="AlphaFoldDB" id="A0A1U7NLA0"/>
<accession>A0A1U7NLA0</accession>
<dbReference type="InterPro" id="IPR017871">
    <property type="entry name" value="ABC_transporter-like_CS"/>
</dbReference>
<name>A0A1U7NLA0_9FIRM</name>
<evidence type="ECO:0000256" key="2">
    <source>
        <dbReference type="ARBA" id="ARBA00022741"/>
    </source>
</evidence>
<keyword evidence="2" id="KW-0547">Nucleotide-binding</keyword>
<dbReference type="InterPro" id="IPR003439">
    <property type="entry name" value="ABC_transporter-like_ATP-bd"/>
</dbReference>
<reference evidence="5 6" key="1">
    <citation type="submission" date="2016-11" db="EMBL/GenBank/DDBJ databases">
        <title>Description of two novel members of the family Erysipelotrichaceae: Ileibacterium lipovorans gen. nov., sp. nov. and Dubosiella newyorkensis, gen. nov., sp. nov.</title>
        <authorList>
            <person name="Cox L.M."/>
            <person name="Sohn J."/>
            <person name="Tyrrell K.L."/>
            <person name="Citron D.M."/>
            <person name="Lawson P.A."/>
            <person name="Patel N.B."/>
            <person name="Iizumi T."/>
            <person name="Perez-Perez G.I."/>
            <person name="Goldstein E.J."/>
            <person name="Blaser M.J."/>
        </authorList>
    </citation>
    <scope>NUCLEOTIDE SEQUENCE [LARGE SCALE GENOMIC DNA]</scope>
    <source>
        <strain evidence="5 6">NYU-BL-A4</strain>
    </source>
</reference>
<dbReference type="OrthoDB" id="9804819at2"/>
<keyword evidence="6" id="KW-1185">Reference proteome</keyword>
<evidence type="ECO:0000313" key="5">
    <source>
        <dbReference type="EMBL" id="OLU45366.1"/>
    </source>
</evidence>
<dbReference type="STRING" id="1862672.BO225_08615"/>
<dbReference type="CDD" id="cd03230">
    <property type="entry name" value="ABC_DR_subfamily_A"/>
    <property type="match status" value="1"/>
</dbReference>
<dbReference type="RefSeq" id="WP_076341850.1">
    <property type="nucleotide sequence ID" value="NZ_CAMSPY010000066.1"/>
</dbReference>
<protein>
    <recommendedName>
        <fullName evidence="4">ABC transporter domain-containing protein</fullName>
    </recommendedName>
</protein>
<dbReference type="GeneID" id="78276001"/>
<sequence length="272" mass="31618">MTSALQVHHLTKKYPTFTLQDLSFDLPQGTIIGLIGENGAGKSTLIRCLLQMSKPDQGEIEPPIKDFNQLSYIPDSCVFPEILTIEQLEQDFASIYKHWESAKFWDMVKRFKLPHKQKLKTFSKGMKVKLAFCVAFSHHAKLLILDEATSGLDPLIRDEILDLLLEFIQKEDHTVLFSTHITSDLEKVADYILYIHEGKKMFMDTKDDLMEKYVIMHCTQDEYQKLPSSKIVRVIKQPYQMDVLVEKKEAEYTFDTPTLEDLMRMYSKGEKR</sequence>
<keyword evidence="1" id="KW-0813">Transport</keyword>
<dbReference type="InterPro" id="IPR051782">
    <property type="entry name" value="ABC_Transporter_VariousFunc"/>
</dbReference>
<organism evidence="5 6">
    <name type="scientific">Dubosiella newyorkensis</name>
    <dbReference type="NCBI Taxonomy" id="1862672"/>
    <lineage>
        <taxon>Bacteria</taxon>
        <taxon>Bacillati</taxon>
        <taxon>Bacillota</taxon>
        <taxon>Erysipelotrichia</taxon>
        <taxon>Erysipelotrichales</taxon>
        <taxon>Erysipelotrichaceae</taxon>
        <taxon>Dubosiella</taxon>
    </lineage>
</organism>
<evidence type="ECO:0000256" key="3">
    <source>
        <dbReference type="ARBA" id="ARBA00022840"/>
    </source>
</evidence>
<dbReference type="PROSITE" id="PS00211">
    <property type="entry name" value="ABC_TRANSPORTER_1"/>
    <property type="match status" value="1"/>
</dbReference>
<dbReference type="SUPFAM" id="SSF52540">
    <property type="entry name" value="P-loop containing nucleoside triphosphate hydrolases"/>
    <property type="match status" value="1"/>
</dbReference>
<dbReference type="PANTHER" id="PTHR42939">
    <property type="entry name" value="ABC TRANSPORTER ATP-BINDING PROTEIN ALBC-RELATED"/>
    <property type="match status" value="1"/>
</dbReference>
<dbReference type="SMART" id="SM00382">
    <property type="entry name" value="AAA"/>
    <property type="match status" value="1"/>
</dbReference>
<dbReference type="PANTHER" id="PTHR42939:SF3">
    <property type="entry name" value="ABC TRANSPORTER ATP-BINDING COMPONENT"/>
    <property type="match status" value="1"/>
</dbReference>
<evidence type="ECO:0000259" key="4">
    <source>
        <dbReference type="PROSITE" id="PS50893"/>
    </source>
</evidence>
<dbReference type="InterPro" id="IPR003593">
    <property type="entry name" value="AAA+_ATPase"/>
</dbReference>
<dbReference type="Proteomes" id="UP000186705">
    <property type="component" value="Unassembled WGS sequence"/>
</dbReference>
<gene>
    <name evidence="5" type="ORF">BO225_08615</name>
</gene>
<dbReference type="EMBL" id="MPKA01000086">
    <property type="protein sequence ID" value="OLU45366.1"/>
    <property type="molecule type" value="Genomic_DNA"/>
</dbReference>
<dbReference type="Pfam" id="PF00005">
    <property type="entry name" value="ABC_tran"/>
    <property type="match status" value="1"/>
</dbReference>
<keyword evidence="3" id="KW-0067">ATP-binding</keyword>
<feature type="domain" description="ABC transporter" evidence="4">
    <location>
        <begin position="2"/>
        <end position="222"/>
    </location>
</feature>
<dbReference type="PROSITE" id="PS50893">
    <property type="entry name" value="ABC_TRANSPORTER_2"/>
    <property type="match status" value="1"/>
</dbReference>